<gene>
    <name evidence="2" type="ORF">AMQ74_00344</name>
</gene>
<accession>A0A150J8S3</accession>
<dbReference type="Proteomes" id="UP000075578">
    <property type="component" value="Unassembled WGS sequence"/>
</dbReference>
<name>A0A150J8S3_9EURY</name>
<keyword evidence="1" id="KW-0812">Transmembrane</keyword>
<dbReference type="AlphaFoldDB" id="A0A150J8S3"/>
<sequence>MLLNVESFVGIVLIFLLLCLPGILGLVYIFSGALGLKTGVLTFKPYDIYKLPEEMESRIRRKIIIGFLFIAVDFLMITLISSEYSYIPLLIFATIIVAYTLILNRWYVNKCGIAEKIFESFFMYLEDII</sequence>
<evidence type="ECO:0000313" key="2">
    <source>
        <dbReference type="EMBL" id="KYC53601.1"/>
    </source>
</evidence>
<dbReference type="EMBL" id="LNGD01000011">
    <property type="protein sequence ID" value="KYC53601.1"/>
    <property type="molecule type" value="Genomic_DNA"/>
</dbReference>
<protein>
    <submittedName>
        <fullName evidence="2">Uncharacterized protein</fullName>
    </submittedName>
</protein>
<proteinExistence type="predicted"/>
<feature type="transmembrane region" description="Helical" evidence="1">
    <location>
        <begin position="86"/>
        <end position="108"/>
    </location>
</feature>
<feature type="transmembrane region" description="Helical" evidence="1">
    <location>
        <begin position="12"/>
        <end position="36"/>
    </location>
</feature>
<keyword evidence="1" id="KW-0472">Membrane</keyword>
<evidence type="ECO:0000313" key="3">
    <source>
        <dbReference type="Proteomes" id="UP000075578"/>
    </source>
</evidence>
<reference evidence="2 3" key="1">
    <citation type="journal article" date="2016" name="ISME J.">
        <title>Chasing the elusive Euryarchaeota class WSA2: genomes reveal a uniquely fastidious methyl-reducing methanogen.</title>
        <authorList>
            <person name="Nobu M.K."/>
            <person name="Narihiro T."/>
            <person name="Kuroda K."/>
            <person name="Mei R."/>
            <person name="Liu W.T."/>
        </authorList>
    </citation>
    <scope>NUCLEOTIDE SEQUENCE [LARGE SCALE GENOMIC DNA]</scope>
    <source>
        <strain evidence="2">U1lsi0528_Bin089</strain>
    </source>
</reference>
<feature type="transmembrane region" description="Helical" evidence="1">
    <location>
        <begin position="63"/>
        <end position="80"/>
    </location>
</feature>
<organism evidence="2 3">
    <name type="scientific">Candidatus Methanofastidiosum methylothiophilum</name>
    <dbReference type="NCBI Taxonomy" id="1705564"/>
    <lineage>
        <taxon>Archaea</taxon>
        <taxon>Methanobacteriati</taxon>
        <taxon>Methanobacteriota</taxon>
        <taxon>Stenosarchaea group</taxon>
        <taxon>Candidatus Methanofastidiosia</taxon>
        <taxon>Candidatus Methanofastidiosales</taxon>
        <taxon>Candidatus Methanofastidiosaceae</taxon>
        <taxon>Candidatus Methanofastidiosum</taxon>
    </lineage>
</organism>
<comment type="caution">
    <text evidence="2">The sequence shown here is derived from an EMBL/GenBank/DDBJ whole genome shotgun (WGS) entry which is preliminary data.</text>
</comment>
<keyword evidence="1" id="KW-1133">Transmembrane helix</keyword>
<evidence type="ECO:0000256" key="1">
    <source>
        <dbReference type="SAM" id="Phobius"/>
    </source>
</evidence>